<sequence length="487" mass="52564">MSTGTPGQIDDLRAWLDAARDLGDVRDVRGADWNLEIGAASEVNYRSANPAALLFDSIEGYPDGHRVLTGSMSNARRLALTLRLGSDLDDHALVRALRGKPSEWIARAVDFPPVEVASGPVTEIVESGDDIDLTAFPAPQWHEDDGGRYIGTGCAVFTTDPHTGHVNAGAYRMQVQGPRHATINIEAGKHGAMHVREWFAEKGRCPVTATLGSDPLLVIAAGTEVPVNVSELAYVGAIQGHPVEIVPGQVTGLPVPANAEIVVEGWLHPDRRSHEGPFGEWTGYYSGGGGREEVLELEIERVYRRPDPILLGTPPGKPPHDYSYMRSVMKSSMILDALVATGLPEVRGVWAHEEGGGRQLLAVAIDQKYPGHARQAGLLASQIPAAAYMNKFVIVVDGDVDTRSLSEVMWAVCTRTEPGQDIEVLRRTWGSRVDPLDPGDGPPFNTRAVIDACRPFELLDSFPKVAEASADLCQKVVAKWPDVLGGR</sequence>
<comment type="caution">
    <text evidence="4">The sequence shown here is derived from an EMBL/GenBank/DDBJ whole genome shotgun (WGS) entry which is preliminary data.</text>
</comment>
<organism evidence="4 5">
    <name type="scientific">Pseudonocardia endophytica</name>
    <dbReference type="NCBI Taxonomy" id="401976"/>
    <lineage>
        <taxon>Bacteria</taxon>
        <taxon>Bacillati</taxon>
        <taxon>Actinomycetota</taxon>
        <taxon>Actinomycetes</taxon>
        <taxon>Pseudonocardiales</taxon>
        <taxon>Pseudonocardiaceae</taxon>
        <taxon>Pseudonocardia</taxon>
    </lineage>
</organism>
<dbReference type="NCBIfam" id="TIGR00148">
    <property type="entry name" value="UbiD family decarboxylase"/>
    <property type="match status" value="1"/>
</dbReference>
<dbReference type="RefSeq" id="WP_132430530.1">
    <property type="nucleotide sequence ID" value="NZ_SMFZ01000002.1"/>
</dbReference>
<proteinExistence type="predicted"/>
<dbReference type="GO" id="GO:0046281">
    <property type="term" value="P:cinnamic acid catabolic process"/>
    <property type="evidence" value="ECO:0007669"/>
    <property type="project" value="TreeGrafter"/>
</dbReference>
<dbReference type="InterPro" id="IPR049383">
    <property type="entry name" value="UbiD-like_N"/>
</dbReference>
<feature type="domain" description="3-octaprenyl-4-hydroxybenzoate carboxy-lyase-like Rift-related" evidence="1">
    <location>
        <begin position="116"/>
        <end position="318"/>
    </location>
</feature>
<dbReference type="InterPro" id="IPR049381">
    <property type="entry name" value="UbiD-like_C"/>
</dbReference>
<dbReference type="Proteomes" id="UP000295560">
    <property type="component" value="Unassembled WGS sequence"/>
</dbReference>
<gene>
    <name evidence="4" type="ORF">EV378_5822</name>
</gene>
<dbReference type="GO" id="GO:0005737">
    <property type="term" value="C:cytoplasm"/>
    <property type="evidence" value="ECO:0007669"/>
    <property type="project" value="TreeGrafter"/>
</dbReference>
<evidence type="ECO:0000313" key="4">
    <source>
        <dbReference type="EMBL" id="TCK21830.1"/>
    </source>
</evidence>
<dbReference type="AlphaFoldDB" id="A0A4R1HN95"/>
<dbReference type="Pfam" id="PF20695">
    <property type="entry name" value="UbiD_N"/>
    <property type="match status" value="1"/>
</dbReference>
<evidence type="ECO:0000259" key="1">
    <source>
        <dbReference type="Pfam" id="PF01977"/>
    </source>
</evidence>
<keyword evidence="5" id="KW-1185">Reference proteome</keyword>
<protein>
    <submittedName>
        <fullName evidence="4">UbiD family decarboxylase</fullName>
    </submittedName>
</protein>
<dbReference type="SUPFAM" id="SSF143968">
    <property type="entry name" value="UbiD C-terminal domain-like"/>
    <property type="match status" value="1"/>
</dbReference>
<feature type="domain" description="3-octaprenyl-4-hydroxybenzoate carboxy-lyase-like N-terminal" evidence="2">
    <location>
        <begin position="18"/>
        <end position="93"/>
    </location>
</feature>
<dbReference type="GO" id="GO:0016831">
    <property type="term" value="F:carboxy-lyase activity"/>
    <property type="evidence" value="ECO:0007669"/>
    <property type="project" value="InterPro"/>
</dbReference>
<reference evidence="4 5" key="1">
    <citation type="submission" date="2019-03" db="EMBL/GenBank/DDBJ databases">
        <title>Sequencing the genomes of 1000 actinobacteria strains.</title>
        <authorList>
            <person name="Klenk H.-P."/>
        </authorList>
    </citation>
    <scope>NUCLEOTIDE SEQUENCE [LARGE SCALE GENOMIC DNA]</scope>
    <source>
        <strain evidence="4 5">DSM 44969</strain>
    </source>
</reference>
<dbReference type="InterPro" id="IPR002830">
    <property type="entry name" value="UbiD"/>
</dbReference>
<evidence type="ECO:0000259" key="2">
    <source>
        <dbReference type="Pfam" id="PF20695"/>
    </source>
</evidence>
<dbReference type="Pfam" id="PF20696">
    <property type="entry name" value="UbiD_C"/>
    <property type="match status" value="1"/>
</dbReference>
<accession>A0A4R1HN95</accession>
<dbReference type="Pfam" id="PF01977">
    <property type="entry name" value="UbiD"/>
    <property type="match status" value="1"/>
</dbReference>
<dbReference type="OrthoDB" id="9809841at2"/>
<feature type="domain" description="3-octaprenyl-4-hydroxybenzoate carboxy-lyase-like C-terminal" evidence="3">
    <location>
        <begin position="324"/>
        <end position="452"/>
    </location>
</feature>
<evidence type="ECO:0000313" key="5">
    <source>
        <dbReference type="Proteomes" id="UP000295560"/>
    </source>
</evidence>
<dbReference type="InterPro" id="IPR048304">
    <property type="entry name" value="UbiD_Rift_dom"/>
</dbReference>
<dbReference type="Gene3D" id="3.40.1670.10">
    <property type="entry name" value="UbiD C-terminal domain-like"/>
    <property type="match status" value="1"/>
</dbReference>
<dbReference type="GO" id="GO:0033494">
    <property type="term" value="P:ferulate metabolic process"/>
    <property type="evidence" value="ECO:0007669"/>
    <property type="project" value="TreeGrafter"/>
</dbReference>
<name>A0A4R1HN95_PSEEN</name>
<dbReference type="PANTHER" id="PTHR30108">
    <property type="entry name" value="3-OCTAPRENYL-4-HYDROXYBENZOATE CARBOXY-LYASE-RELATED"/>
    <property type="match status" value="1"/>
</dbReference>
<dbReference type="EMBL" id="SMFZ01000002">
    <property type="protein sequence ID" value="TCK21830.1"/>
    <property type="molecule type" value="Genomic_DNA"/>
</dbReference>
<evidence type="ECO:0000259" key="3">
    <source>
        <dbReference type="Pfam" id="PF20696"/>
    </source>
</evidence>
<dbReference type="SUPFAM" id="SSF50475">
    <property type="entry name" value="FMN-binding split barrel"/>
    <property type="match status" value="1"/>
</dbReference>
<dbReference type="PANTHER" id="PTHR30108:SF17">
    <property type="entry name" value="FERULIC ACID DECARBOXYLASE 1"/>
    <property type="match status" value="1"/>
</dbReference>